<reference evidence="2 3" key="1">
    <citation type="submission" date="2016-12" db="EMBL/GenBank/DDBJ databases">
        <authorList>
            <person name="Song W.-J."/>
            <person name="Kurnit D.M."/>
        </authorList>
    </citation>
    <scope>NUCLEOTIDE SEQUENCE [LARGE SCALE GENOMIC DNA]</scope>
    <source>
        <strain evidence="2 3">HSG9</strain>
    </source>
</reference>
<dbReference type="EMBL" id="MTBC01000002">
    <property type="protein sequence ID" value="OQD43951.1"/>
    <property type="molecule type" value="Genomic_DNA"/>
</dbReference>
<gene>
    <name evidence="2" type="ORF">BUL40_04925</name>
</gene>
<accession>A0A1V6LUU9</accession>
<feature type="signal peptide" evidence="1">
    <location>
        <begin position="1"/>
        <end position="23"/>
    </location>
</feature>
<evidence type="ECO:0000313" key="3">
    <source>
        <dbReference type="Proteomes" id="UP000191680"/>
    </source>
</evidence>
<sequence>MISPSKRLLIGFLFFTCYQLATAQVKIGADVNTINPASLLELESTSKALVLTRVTNQQMNAIFPLNGALVYNTDTQCVYFYNGTAWTNLCNANSGSSALTDNGNGTFTFLDANGVSTTFYGQPETVSTLTATGAAQYTYTNELGETTIIDIPTLNFSGSFNDLTDVPANLDLDSTDDFSGAWADLTGVPANLDLDSTDDFSGDFGDLANIPLGLADGDDDTTYSAGAGITITGTTIATDNSSIAPAWANITGIPANLDIDATDDFSGAWADLTGVPANLDLDATDDFSGAWADLTGVPANLDLDSTDDFSGDFGDLVNIPVGLADGDDDTTYSAGAGITITGTTIAADNSTISPAWANITGIPANLDLDSTDDFSGDFGDLANIPVGLADGDDDTTYSAGAGITITGTTIAADNSTIAPAWANITGIPANLDTDSTDDFSGAWADLTGVPANLDLDSTDDFSGAWADLTGVPTNLDLDSTDDFSGAWSDLTGVPANLDLDATDDFSGAWADLTGVPANLDLDSTDDFSGAWADLTGVPANLDLDSTDDFSGAWADLTGVPANLDLDSTDDFSGAWADLTGVPANLDLDSTDDFSGDFGDLANIPVGLADGDDDTTYSAGAGLTLTGTAFAVDNSSIAPVWTNISGVPANLDTDATDDFSGAWADLTGVPANLDLDATDDFSGDFGDLANIPVGLADGDDDTTYSAGAGITITGTTIAADNSTIAPAWANITGIPANLDTDATDDFSGAWADLTGVPANLDLDSTDDFSGAWADLTGVPANLDLDSTDDFSGAWADLTGVPANLDLDSTDDFSGDFGDLANIPVGLADGDDDTTYSAGAGITITGTTIAADNSTIAPAWANITGIPANLDTDATDDFSGAWADLTGIPANLDTDATDDFSGAWADLTGVPANLDLDSTDDFSGDFGDLANIPVGLADGDDDTTYSAGAGITITGTTIATDNSTIAPAWANITGIPANLDLDSTDDFSGVWADLTGVPANLDLDSTDDFSGAWADLTGVPANLDLDSTDDFSGAWADLTGVPANLDLNSTDDFSGAWADLTGVPANLDLDSTDDFSGDFGDLANIPVGLADGDDDTTYSAGAGITITGTTIAADNSTIANLANANLTLPAAIVRTVNQNGSDIAFTGNGNIGIGDGANPPTSKLDVAGEIKAEGINVSGALATPIDVTTGNLTLDETHHTIIIGGNHTITLPAASSCKGRMYIIKNPTALAVSISLYKNLLGLDITLVPLQKVIWIQSDGANWQLISQI</sequence>
<keyword evidence="1" id="KW-0732">Signal</keyword>
<comment type="caution">
    <text evidence="2">The sequence shown here is derived from an EMBL/GenBank/DDBJ whole genome shotgun (WGS) entry which is preliminary data.</text>
</comment>
<protein>
    <submittedName>
        <fullName evidence="2">Uncharacterized protein</fullName>
    </submittedName>
</protein>
<keyword evidence="3" id="KW-1185">Reference proteome</keyword>
<evidence type="ECO:0000256" key="1">
    <source>
        <dbReference type="SAM" id="SignalP"/>
    </source>
</evidence>
<name>A0A1V6LUU9_9FLAO</name>
<dbReference type="AlphaFoldDB" id="A0A1V6LUU9"/>
<feature type="chain" id="PRO_5012845096" evidence="1">
    <location>
        <begin position="24"/>
        <end position="1267"/>
    </location>
</feature>
<organism evidence="2 3">
    <name type="scientific">Croceivirga radicis</name>
    <dbReference type="NCBI Taxonomy" id="1929488"/>
    <lineage>
        <taxon>Bacteria</taxon>
        <taxon>Pseudomonadati</taxon>
        <taxon>Bacteroidota</taxon>
        <taxon>Flavobacteriia</taxon>
        <taxon>Flavobacteriales</taxon>
        <taxon>Flavobacteriaceae</taxon>
        <taxon>Croceivirga</taxon>
    </lineage>
</organism>
<evidence type="ECO:0000313" key="2">
    <source>
        <dbReference type="EMBL" id="OQD43951.1"/>
    </source>
</evidence>
<dbReference type="Proteomes" id="UP000191680">
    <property type="component" value="Unassembled WGS sequence"/>
</dbReference>
<proteinExistence type="predicted"/>